<evidence type="ECO:0000313" key="3">
    <source>
        <dbReference type="Proteomes" id="UP001193081"/>
    </source>
</evidence>
<organism evidence="2 3">
    <name type="scientific">Candidatus Chloroploca mongolica</name>
    <dbReference type="NCBI Taxonomy" id="2528176"/>
    <lineage>
        <taxon>Bacteria</taxon>
        <taxon>Bacillati</taxon>
        <taxon>Chloroflexota</taxon>
        <taxon>Chloroflexia</taxon>
        <taxon>Chloroflexales</taxon>
        <taxon>Chloroflexineae</taxon>
        <taxon>Oscillochloridaceae</taxon>
        <taxon>Candidatus Chloroploca</taxon>
    </lineage>
</organism>
<protein>
    <submittedName>
        <fullName evidence="2">Uncharacterized protein</fullName>
    </submittedName>
</protein>
<proteinExistence type="predicted"/>
<evidence type="ECO:0000313" key="2">
    <source>
        <dbReference type="EMBL" id="MBP1464082.1"/>
    </source>
</evidence>
<name>A0ABS4D3S2_9CHLR</name>
<evidence type="ECO:0000256" key="1">
    <source>
        <dbReference type="SAM" id="MobiDB-lite"/>
    </source>
</evidence>
<keyword evidence="3" id="KW-1185">Reference proteome</keyword>
<sequence length="211" mass="22861">GSSKADPLAEEDEQPQHMAAPTAALVPSATPVVPLATKTPKPAEQIGFDFTNRTPEHPTGDSTASSHIFIHKYPMPGAGSITRVIYVNDSELGQEIPEAVTLLILRPVTGGWEIMHRVTLPDDDRPPTTTGITTLTLDFPLPVETGDVFAHWQPRAAGSIPFNNDRSSIDGRSVTEVGFSFADIEEGQIITNSGFIGRRDYFINIIFEPTP</sequence>
<feature type="non-terminal residue" evidence="2">
    <location>
        <position position="1"/>
    </location>
</feature>
<dbReference type="RefSeq" id="WP_167857167.1">
    <property type="nucleotide sequence ID" value="NZ_SIJK02000001.1"/>
</dbReference>
<reference evidence="2 3" key="1">
    <citation type="submission" date="2021-03" db="EMBL/GenBank/DDBJ databases">
        <authorList>
            <person name="Grouzdev D.S."/>
        </authorList>
    </citation>
    <scope>NUCLEOTIDE SEQUENCE [LARGE SCALE GENOMIC DNA]</scope>
    <source>
        <strain evidence="2 3">M50-1</strain>
    </source>
</reference>
<dbReference type="Proteomes" id="UP001193081">
    <property type="component" value="Unassembled WGS sequence"/>
</dbReference>
<gene>
    <name evidence="2" type="ORF">EYB53_000005</name>
</gene>
<dbReference type="EMBL" id="SIJK02000001">
    <property type="protein sequence ID" value="MBP1464082.1"/>
    <property type="molecule type" value="Genomic_DNA"/>
</dbReference>
<accession>A0ABS4D3S2</accession>
<comment type="caution">
    <text evidence="2">The sequence shown here is derived from an EMBL/GenBank/DDBJ whole genome shotgun (WGS) entry which is preliminary data.</text>
</comment>
<feature type="region of interest" description="Disordered" evidence="1">
    <location>
        <begin position="1"/>
        <end position="20"/>
    </location>
</feature>